<protein>
    <submittedName>
        <fullName evidence="1">Uncharacterized protein</fullName>
    </submittedName>
</protein>
<dbReference type="Proteomes" id="UP001618531">
    <property type="component" value="Unassembled WGS sequence"/>
</dbReference>
<keyword evidence="2" id="KW-1185">Reference proteome</keyword>
<gene>
    <name evidence="1" type="ORF">ACINKY_21620</name>
</gene>
<name>A0ABW8HYN0_9BACL</name>
<accession>A0ABW8HYN0</accession>
<evidence type="ECO:0000313" key="1">
    <source>
        <dbReference type="EMBL" id="MFK0524803.1"/>
    </source>
</evidence>
<reference evidence="1 2" key="1">
    <citation type="submission" date="2024-11" db="EMBL/GenBank/DDBJ databases">
        <title>Identification and Characterization of a Novel Fosfomycin Bacillithiol Transferase FosB8 in Paenibacillus illinoisensis.</title>
        <authorList>
            <person name="Lu W."/>
        </authorList>
    </citation>
    <scope>NUCLEOTIDE SEQUENCE [LARGE SCALE GENOMIC DNA]</scope>
    <source>
        <strain evidence="1 2">WP77</strain>
    </source>
</reference>
<proteinExistence type="predicted"/>
<organism evidence="1 2">
    <name type="scientific">Paenibacillus illinoisensis</name>
    <dbReference type="NCBI Taxonomy" id="59845"/>
    <lineage>
        <taxon>Bacteria</taxon>
        <taxon>Bacillati</taxon>
        <taxon>Bacillota</taxon>
        <taxon>Bacilli</taxon>
        <taxon>Bacillales</taxon>
        <taxon>Paenibacillaceae</taxon>
        <taxon>Paenibacillus</taxon>
    </lineage>
</organism>
<comment type="caution">
    <text evidence="1">The sequence shown here is derived from an EMBL/GenBank/DDBJ whole genome shotgun (WGS) entry which is preliminary data.</text>
</comment>
<dbReference type="RefSeq" id="WP_402877453.1">
    <property type="nucleotide sequence ID" value="NZ_JBIYSL010000005.1"/>
</dbReference>
<evidence type="ECO:0000313" key="2">
    <source>
        <dbReference type="Proteomes" id="UP001618531"/>
    </source>
</evidence>
<sequence>MIDFEAIAAEASREAVKETLKKLEESDPNPFNVEQTEEEEAEIERHKINMIFVEEMIAAGLRKYHEAVTREK</sequence>
<dbReference type="EMBL" id="JBIYSL010000005">
    <property type="protein sequence ID" value="MFK0524803.1"/>
    <property type="molecule type" value="Genomic_DNA"/>
</dbReference>